<feature type="compositionally biased region" description="Polar residues" evidence="1">
    <location>
        <begin position="251"/>
        <end position="261"/>
    </location>
</feature>
<sequence length="346" mass="38100">MAEKQIWIAMYTKHLKQKRKVYHDGFLDLHIARKKVMLYDEDDNLLESRTLKACEVVNTGETLTFQAYLVDICDPKDGSKASSEPKVEPSDQKCARKPFTVLRPNFKKSSLRCDEKKPDLVNKFSSKSLSPSHNMIRVFKKRELHKYGALTPDSTTKGTVSLGSVDKESNNHPLINSPCTGRSVVDSRLENCKLSKDVPPPKPLRDVNQILSILQKRNATETCSDNNMQTSVLLTKVPPESETSKRHKMESISTKEASTEQVMVQETSSASTRGPAQAAKQSSEVLGQRKSLGICPLRAAAVGAVIIGGIGYVVLYSKKKPEASAGDVAKVMSGVGGTPENTRPRN</sequence>
<evidence type="ECO:0000313" key="5">
    <source>
        <dbReference type="Proteomes" id="UP000516314"/>
    </source>
</evidence>
<accession>A0A7G2F2S9</accession>
<name>A0A7G2F2S9_ARATH</name>
<protein>
    <submittedName>
        <fullName evidence="4">(thale cress) hypothetical protein</fullName>
    </submittedName>
</protein>
<evidence type="ECO:0000259" key="3">
    <source>
        <dbReference type="Pfam" id="PF10382"/>
    </source>
</evidence>
<feature type="region of interest" description="Disordered" evidence="1">
    <location>
        <begin position="266"/>
        <end position="285"/>
    </location>
</feature>
<dbReference type="Pfam" id="PF10382">
    <property type="entry name" value="ZGRF1-like_N"/>
    <property type="match status" value="1"/>
</dbReference>
<dbReference type="InterPro" id="IPR052800">
    <property type="entry name" value="DNA_Repair_Helicase_ZGRF1"/>
</dbReference>
<dbReference type="InterPro" id="IPR018838">
    <property type="entry name" value="ZGRF1-like_N"/>
</dbReference>
<organism evidence="4 5">
    <name type="scientific">Arabidopsis thaliana</name>
    <name type="common">Mouse-ear cress</name>
    <dbReference type="NCBI Taxonomy" id="3702"/>
    <lineage>
        <taxon>Eukaryota</taxon>
        <taxon>Viridiplantae</taxon>
        <taxon>Streptophyta</taxon>
        <taxon>Embryophyta</taxon>
        <taxon>Tracheophyta</taxon>
        <taxon>Spermatophyta</taxon>
        <taxon>Magnoliopsida</taxon>
        <taxon>eudicotyledons</taxon>
        <taxon>Gunneridae</taxon>
        <taxon>Pentapetalae</taxon>
        <taxon>rosids</taxon>
        <taxon>malvids</taxon>
        <taxon>Brassicales</taxon>
        <taxon>Brassicaceae</taxon>
        <taxon>Camelineae</taxon>
        <taxon>Arabidopsis</taxon>
    </lineage>
</organism>
<dbReference type="Proteomes" id="UP000516314">
    <property type="component" value="Chromosome 4"/>
</dbReference>
<evidence type="ECO:0000256" key="1">
    <source>
        <dbReference type="SAM" id="MobiDB-lite"/>
    </source>
</evidence>
<keyword evidence="2" id="KW-0472">Membrane</keyword>
<evidence type="ECO:0000256" key="2">
    <source>
        <dbReference type="SAM" id="Phobius"/>
    </source>
</evidence>
<feature type="region of interest" description="Disordered" evidence="1">
    <location>
        <begin position="323"/>
        <end position="346"/>
    </location>
</feature>
<feature type="region of interest" description="Disordered" evidence="1">
    <location>
        <begin position="238"/>
        <end position="261"/>
    </location>
</feature>
<feature type="domain" description="5'-3' DNA helicase ZGRF1-like N-terminal" evidence="3">
    <location>
        <begin position="7"/>
        <end position="76"/>
    </location>
</feature>
<proteinExistence type="predicted"/>
<dbReference type="EMBL" id="LR881469">
    <property type="protein sequence ID" value="CAD5327537.1"/>
    <property type="molecule type" value="Genomic_DNA"/>
</dbReference>
<dbReference type="PANTHER" id="PTHR28535:SF1">
    <property type="entry name" value="PROTEIN ZGRF1"/>
    <property type="match status" value="1"/>
</dbReference>
<keyword evidence="2" id="KW-0812">Transmembrane</keyword>
<feature type="transmembrane region" description="Helical" evidence="2">
    <location>
        <begin position="297"/>
        <end position="315"/>
    </location>
</feature>
<dbReference type="PANTHER" id="PTHR28535">
    <property type="entry name" value="ZINC FINGER GRF-TYPE CONTAINING 1"/>
    <property type="match status" value="1"/>
</dbReference>
<keyword evidence="2" id="KW-1133">Transmembrane helix</keyword>
<evidence type="ECO:0000313" key="4">
    <source>
        <dbReference type="EMBL" id="CAD5327537.1"/>
    </source>
</evidence>
<gene>
    <name evidence="4" type="ORF">AT9943_LOCUS15235</name>
</gene>
<reference evidence="4 5" key="1">
    <citation type="submission" date="2020-09" db="EMBL/GenBank/DDBJ databases">
        <authorList>
            <person name="Ashkenazy H."/>
        </authorList>
    </citation>
    <scope>NUCLEOTIDE SEQUENCE [LARGE SCALE GENOMIC DNA]</scope>
    <source>
        <strain evidence="5">cv. Cdm-0</strain>
    </source>
</reference>
<dbReference type="AlphaFoldDB" id="A0A7G2F2S9"/>